<keyword evidence="4 5" id="KW-0472">Membrane</keyword>
<comment type="subcellular location">
    <subcellularLocation>
        <location evidence="1">Membrane</location>
        <topology evidence="1">Multi-pass membrane protein</topology>
    </subcellularLocation>
</comment>
<dbReference type="GO" id="GO:0016020">
    <property type="term" value="C:membrane"/>
    <property type="evidence" value="ECO:0007669"/>
    <property type="project" value="UniProtKB-SubCell"/>
</dbReference>
<name>A0A0B6ZJ84_9EUPU</name>
<accession>A0A0B6ZJ84</accession>
<organism evidence="7">
    <name type="scientific">Arion vulgaris</name>
    <dbReference type="NCBI Taxonomy" id="1028688"/>
    <lineage>
        <taxon>Eukaryota</taxon>
        <taxon>Metazoa</taxon>
        <taxon>Spiralia</taxon>
        <taxon>Lophotrochozoa</taxon>
        <taxon>Mollusca</taxon>
        <taxon>Gastropoda</taxon>
        <taxon>Heterobranchia</taxon>
        <taxon>Euthyneura</taxon>
        <taxon>Panpulmonata</taxon>
        <taxon>Eupulmonata</taxon>
        <taxon>Stylommatophora</taxon>
        <taxon>Helicina</taxon>
        <taxon>Arionoidea</taxon>
        <taxon>Arionidae</taxon>
        <taxon>Arion</taxon>
    </lineage>
</organism>
<dbReference type="AlphaFoldDB" id="A0A0B6ZJ84"/>
<dbReference type="InterPro" id="IPR052114">
    <property type="entry name" value="ER_autophagy_membrane_reg"/>
</dbReference>
<feature type="transmembrane region" description="Helical" evidence="5">
    <location>
        <begin position="157"/>
        <end position="175"/>
    </location>
</feature>
<dbReference type="GO" id="GO:0005783">
    <property type="term" value="C:endoplasmic reticulum"/>
    <property type="evidence" value="ECO:0007669"/>
    <property type="project" value="UniProtKB-ARBA"/>
</dbReference>
<sequence>VPLTTETKMADFRVQSSLRKTQQFQDLSYVGGGESNIEVSNVKQSLEGWREVLLPLASLLRWDKPYYPAITVGVTTFLFSIVWYTELSTLTTVSLACMIGGVFDFIIPFMGATITGYKTWTEVEESQFISICEKIASARQDTIDTWRGITTMRQQNAKTFFFIVIGVLTVTAWIGNLIDNLFLTYLIVNGLLLAPGLRHHKIFCKYLQPVVRTINKFRSGTTEKSKVN</sequence>
<dbReference type="PANTHER" id="PTHR20952">
    <property type="entry name" value="ADP-RIBOSYLATION-LIKE FACTOR 6-INTERACTING PROTEIN"/>
    <property type="match status" value="1"/>
</dbReference>
<dbReference type="Pfam" id="PF24456">
    <property type="entry name" value="RHD_RETREG1-3"/>
    <property type="match status" value="1"/>
</dbReference>
<feature type="transmembrane region" description="Helical" evidence="5">
    <location>
        <begin position="66"/>
        <end position="84"/>
    </location>
</feature>
<proteinExistence type="predicted"/>
<evidence type="ECO:0000256" key="3">
    <source>
        <dbReference type="ARBA" id="ARBA00022989"/>
    </source>
</evidence>
<gene>
    <name evidence="7" type="primary">ORF64077</name>
</gene>
<reference evidence="7" key="1">
    <citation type="submission" date="2014-12" db="EMBL/GenBank/DDBJ databases">
        <title>Insight into the proteome of Arion vulgaris.</title>
        <authorList>
            <person name="Aradska J."/>
            <person name="Bulat T."/>
            <person name="Smidak R."/>
            <person name="Sarate P."/>
            <person name="Gangsoo J."/>
            <person name="Sialana F."/>
            <person name="Bilban M."/>
            <person name="Lubec G."/>
        </authorList>
    </citation>
    <scope>NUCLEOTIDE SEQUENCE</scope>
    <source>
        <tissue evidence="7">Skin</tissue>
    </source>
</reference>
<evidence type="ECO:0000313" key="7">
    <source>
        <dbReference type="EMBL" id="CEK67825.1"/>
    </source>
</evidence>
<feature type="transmembrane region" description="Helical" evidence="5">
    <location>
        <begin position="181"/>
        <end position="197"/>
    </location>
</feature>
<feature type="transmembrane region" description="Helical" evidence="5">
    <location>
        <begin position="90"/>
        <end position="110"/>
    </location>
</feature>
<keyword evidence="3 5" id="KW-1133">Transmembrane helix</keyword>
<dbReference type="PANTHER" id="PTHR20952:SF0">
    <property type="entry name" value="ADP-RIBOSYLATION FACTOR-LIKE PROTEIN 6-INTERACTING PROTEIN 1"/>
    <property type="match status" value="1"/>
</dbReference>
<keyword evidence="2 5" id="KW-0812">Transmembrane</keyword>
<feature type="domain" description="RETREG1-3/ARL6IP-like N-terminal reticulon-homology" evidence="6">
    <location>
        <begin position="50"/>
        <end position="207"/>
    </location>
</feature>
<dbReference type="InterPro" id="IPR057282">
    <property type="entry name" value="RETREG1-3-like_RHD"/>
</dbReference>
<feature type="non-terminal residue" evidence="7">
    <location>
        <position position="1"/>
    </location>
</feature>
<evidence type="ECO:0000256" key="4">
    <source>
        <dbReference type="ARBA" id="ARBA00023136"/>
    </source>
</evidence>
<evidence type="ECO:0000256" key="1">
    <source>
        <dbReference type="ARBA" id="ARBA00004141"/>
    </source>
</evidence>
<protein>
    <recommendedName>
        <fullName evidence="6">RETREG1-3/ARL6IP-like N-terminal reticulon-homology domain-containing protein</fullName>
    </recommendedName>
</protein>
<evidence type="ECO:0000256" key="5">
    <source>
        <dbReference type="SAM" id="Phobius"/>
    </source>
</evidence>
<dbReference type="EMBL" id="HACG01020960">
    <property type="protein sequence ID" value="CEK67825.1"/>
    <property type="molecule type" value="Transcribed_RNA"/>
</dbReference>
<evidence type="ECO:0000256" key="2">
    <source>
        <dbReference type="ARBA" id="ARBA00022692"/>
    </source>
</evidence>
<evidence type="ECO:0000259" key="6">
    <source>
        <dbReference type="Pfam" id="PF24456"/>
    </source>
</evidence>